<comment type="similarity">
    <text evidence="1 6">Belongs to the inositol phosphokinase (IPK) family.</text>
</comment>
<sequence length="734" mass="80835">MPSAAPTGLGDQERGVGVLGHKSERGWRGASGVSDPERRLTLRVWRSMPTQGKARRDRWPPNPRGTSARCPGYPELQRAGFRPLALRLSFLHPISPHPQSPDLIKPASWRDLEEPERAPELEDRGLRWPPAPSRITLPQLPSTSLSLPGPALASAHTLGLARALFLPPSPTQPHDPISPSGLTNSPPLPTTPPFPPPSLSPPLHPPPSQTPGPAPEQQNTQLTAGLASPCQPFPGRSALLSRPLYPGLEWRVLWAKTRLCPTPADTLPSTSSSRHPCCPLEEVLRAHGQGDHCVVTSIKAKKEEGEAHGQAATCPGAPTSASSAGGFSGTMVVQGSVDTRDIRVGVRLEPFLHQVGGHLSVMKYDEHTVCKPLISQEQRFYESLPLAMKRFTPQYKGTITVHLWRDSRGHLSLVAPPLKENREPFKVSPDSAAVAIWQTLQQTTSGGGSRPLAQLAHSLKESPAKALLRPEFHLNTQVSSLVQDSNGNQVERRGFNPWGLHCHQAHLTRLCAEYPEDKCHRFLLLENVVSQYTHPCILDLKMGTRQHGDDASEEKKARHMRKCAQSTSACLGVRICGMQVYQTDKKHFLCKDKYYGRKLSVEGFRQSLYQFLHNGTRLRTELLEPILHQLQALLSVIRSQSSYRFYSSSLLIIYDGQELPERTPGGLQPQEAPQKARGSAPGGLAKVDIRMIDFAHTTYKGSWDEQTTYDGPDPGYIFGLENLIGILQDIQEGE</sequence>
<keyword evidence="2 6" id="KW-0808">Transferase</keyword>
<evidence type="ECO:0000256" key="7">
    <source>
        <dbReference type="SAM" id="MobiDB-lite"/>
    </source>
</evidence>
<dbReference type="EMBL" id="CABDUW010000598">
    <property type="protein sequence ID" value="VTJ71920.1"/>
    <property type="molecule type" value="Genomic_DNA"/>
</dbReference>
<keyword evidence="4 6" id="KW-0418">Kinase</keyword>
<evidence type="ECO:0000256" key="6">
    <source>
        <dbReference type="RuleBase" id="RU363090"/>
    </source>
</evidence>
<dbReference type="EC" id="2.7.-.-" evidence="6"/>
<dbReference type="GO" id="GO:0046854">
    <property type="term" value="P:phosphatidylinositol phosphate biosynthetic process"/>
    <property type="evidence" value="ECO:0007669"/>
    <property type="project" value="TreeGrafter"/>
</dbReference>
<name>A0A5E4BSA4_MARMO</name>
<dbReference type="GO" id="GO:0032958">
    <property type="term" value="P:inositol phosphate biosynthetic process"/>
    <property type="evidence" value="ECO:0007669"/>
    <property type="project" value="InterPro"/>
</dbReference>
<proteinExistence type="inferred from homology"/>
<feature type="region of interest" description="Disordered" evidence="7">
    <location>
        <begin position="1"/>
        <end position="34"/>
    </location>
</feature>
<keyword evidence="3" id="KW-0547">Nucleotide-binding</keyword>
<feature type="compositionally biased region" description="Basic and acidic residues" evidence="7">
    <location>
        <begin position="114"/>
        <end position="126"/>
    </location>
</feature>
<feature type="region of interest" description="Disordered" evidence="7">
    <location>
        <begin position="114"/>
        <end position="142"/>
    </location>
</feature>
<dbReference type="FunFam" id="3.30.470.160:FF:000002">
    <property type="entry name" value="Kinase"/>
    <property type="match status" value="1"/>
</dbReference>
<accession>A0A5E4BSA4</accession>
<comment type="caution">
    <text evidence="8">The sequence shown here is derived from an EMBL/GenBank/DDBJ whole genome shotgun (WGS) entry which is preliminary data.</text>
</comment>
<feature type="compositionally biased region" description="Pro residues" evidence="7">
    <location>
        <begin position="186"/>
        <end position="214"/>
    </location>
</feature>
<evidence type="ECO:0000256" key="5">
    <source>
        <dbReference type="ARBA" id="ARBA00022840"/>
    </source>
</evidence>
<feature type="region of interest" description="Disordered" evidence="7">
    <location>
        <begin position="49"/>
        <end position="74"/>
    </location>
</feature>
<keyword evidence="5" id="KW-0067">ATP-binding</keyword>
<evidence type="ECO:0000256" key="4">
    <source>
        <dbReference type="ARBA" id="ARBA00022777"/>
    </source>
</evidence>
<dbReference type="AlphaFoldDB" id="A0A5E4BSA4"/>
<keyword evidence="9" id="KW-1185">Reference proteome</keyword>
<dbReference type="GO" id="GO:0000828">
    <property type="term" value="F:inositol hexakisphosphate kinase activity"/>
    <property type="evidence" value="ECO:0007669"/>
    <property type="project" value="TreeGrafter"/>
</dbReference>
<evidence type="ECO:0000256" key="3">
    <source>
        <dbReference type="ARBA" id="ARBA00022741"/>
    </source>
</evidence>
<dbReference type="Proteomes" id="UP000335636">
    <property type="component" value="Unassembled WGS sequence"/>
</dbReference>
<protein>
    <recommendedName>
        <fullName evidence="6">Kinase</fullName>
        <ecNumber evidence="6">2.7.-.-</ecNumber>
    </recommendedName>
</protein>
<dbReference type="Gene3D" id="3.30.470.160">
    <property type="entry name" value="Inositol polyphosphate kinase"/>
    <property type="match status" value="1"/>
</dbReference>
<dbReference type="GO" id="GO:0005737">
    <property type="term" value="C:cytoplasm"/>
    <property type="evidence" value="ECO:0007669"/>
    <property type="project" value="TreeGrafter"/>
</dbReference>
<evidence type="ECO:0000256" key="1">
    <source>
        <dbReference type="ARBA" id="ARBA00007374"/>
    </source>
</evidence>
<dbReference type="PANTHER" id="PTHR12400:SF40">
    <property type="entry name" value="INOSITOL HEXAKISPHOSPHATE KINASE 3"/>
    <property type="match status" value="1"/>
</dbReference>
<feature type="region of interest" description="Disordered" evidence="7">
    <location>
        <begin position="662"/>
        <end position="682"/>
    </location>
</feature>
<reference evidence="8" key="1">
    <citation type="submission" date="2019-04" db="EMBL/GenBank/DDBJ databases">
        <authorList>
            <person name="Alioto T."/>
            <person name="Alioto T."/>
        </authorList>
    </citation>
    <scope>NUCLEOTIDE SEQUENCE [LARGE SCALE GENOMIC DNA]</scope>
</reference>
<feature type="region of interest" description="Disordered" evidence="7">
    <location>
        <begin position="165"/>
        <end position="219"/>
    </location>
</feature>
<dbReference type="GO" id="GO:0005634">
    <property type="term" value="C:nucleus"/>
    <property type="evidence" value="ECO:0007669"/>
    <property type="project" value="TreeGrafter"/>
</dbReference>
<evidence type="ECO:0000313" key="8">
    <source>
        <dbReference type="EMBL" id="VTJ71920.1"/>
    </source>
</evidence>
<dbReference type="Pfam" id="PF03770">
    <property type="entry name" value="IPK"/>
    <property type="match status" value="1"/>
</dbReference>
<dbReference type="InterPro" id="IPR005522">
    <property type="entry name" value="IPK"/>
</dbReference>
<evidence type="ECO:0000313" key="9">
    <source>
        <dbReference type="Proteomes" id="UP000335636"/>
    </source>
</evidence>
<dbReference type="GO" id="GO:0005524">
    <property type="term" value="F:ATP binding"/>
    <property type="evidence" value="ECO:0007669"/>
    <property type="project" value="UniProtKB-KW"/>
</dbReference>
<dbReference type="SUPFAM" id="SSF56104">
    <property type="entry name" value="SAICAR synthase-like"/>
    <property type="match status" value="1"/>
</dbReference>
<dbReference type="InterPro" id="IPR038286">
    <property type="entry name" value="IPK_sf"/>
</dbReference>
<gene>
    <name evidence="8" type="ORF">MONAX_5E012934</name>
</gene>
<evidence type="ECO:0000256" key="2">
    <source>
        <dbReference type="ARBA" id="ARBA00022679"/>
    </source>
</evidence>
<organism evidence="8 9">
    <name type="scientific">Marmota monax</name>
    <name type="common">Woodchuck</name>
    <dbReference type="NCBI Taxonomy" id="9995"/>
    <lineage>
        <taxon>Eukaryota</taxon>
        <taxon>Metazoa</taxon>
        <taxon>Chordata</taxon>
        <taxon>Craniata</taxon>
        <taxon>Vertebrata</taxon>
        <taxon>Euteleostomi</taxon>
        <taxon>Mammalia</taxon>
        <taxon>Eutheria</taxon>
        <taxon>Euarchontoglires</taxon>
        <taxon>Glires</taxon>
        <taxon>Rodentia</taxon>
        <taxon>Sciuromorpha</taxon>
        <taxon>Sciuridae</taxon>
        <taxon>Xerinae</taxon>
        <taxon>Marmotini</taxon>
        <taxon>Marmota</taxon>
    </lineage>
</organism>
<dbReference type="PANTHER" id="PTHR12400">
    <property type="entry name" value="INOSITOL POLYPHOSPHATE KINASE"/>
    <property type="match status" value="1"/>
</dbReference>